<evidence type="ECO:0000313" key="15">
    <source>
        <dbReference type="Proteomes" id="UP000694383"/>
    </source>
</evidence>
<protein>
    <submittedName>
        <fullName evidence="14">Si:ch211-221f10.2</fullName>
    </submittedName>
</protein>
<dbReference type="FunFam" id="1.20.1560.10:FF:000015">
    <property type="entry name" value="multidrug resistance-associated protein 5 isoform X1"/>
    <property type="match status" value="1"/>
</dbReference>
<dbReference type="FunFam" id="3.40.50.300:FF:000605">
    <property type="entry name" value="multidrug resistance-associated protein 5 isoform X1"/>
    <property type="match status" value="1"/>
</dbReference>
<dbReference type="PROSITE" id="PS00211">
    <property type="entry name" value="ABC_TRANSPORTER_1"/>
    <property type="match status" value="1"/>
</dbReference>
<feature type="transmembrane region" description="Helical" evidence="11">
    <location>
        <begin position="816"/>
        <end position="833"/>
    </location>
</feature>
<feature type="domain" description="ABC transporter" evidence="12">
    <location>
        <begin position="906"/>
        <end position="1135"/>
    </location>
</feature>
<comment type="subcellular location">
    <subcellularLocation>
        <location evidence="1">Endomembrane system</location>
        <topology evidence="1">Multi-pass membrane protein</topology>
    </subcellularLocation>
</comment>
<dbReference type="PROSITE" id="PS50929">
    <property type="entry name" value="ABC_TM1F"/>
    <property type="match status" value="2"/>
</dbReference>
<keyword evidence="5" id="KW-0677">Repeat</keyword>
<dbReference type="CDD" id="cd03250">
    <property type="entry name" value="ABCC_MRP_domain1"/>
    <property type="match status" value="1"/>
</dbReference>
<dbReference type="CDD" id="cd18592">
    <property type="entry name" value="ABC_6TM_MRP5_8_9_D1"/>
    <property type="match status" value="1"/>
</dbReference>
<evidence type="ECO:0000256" key="6">
    <source>
        <dbReference type="ARBA" id="ARBA00022741"/>
    </source>
</evidence>
<dbReference type="AlphaFoldDB" id="A0A8C7XPN0"/>
<evidence type="ECO:0000313" key="14">
    <source>
        <dbReference type="Ensembl" id="ENSOSIP00000015672.1"/>
    </source>
</evidence>
<feature type="transmembrane region" description="Helical" evidence="11">
    <location>
        <begin position="173"/>
        <end position="192"/>
    </location>
</feature>
<dbReference type="SUPFAM" id="SSF90123">
    <property type="entry name" value="ABC transporter transmembrane region"/>
    <property type="match status" value="2"/>
</dbReference>
<dbReference type="PANTHER" id="PTHR24223:SF355">
    <property type="entry name" value="MULTIDRUG RESISTANCE-ASSOCIATED PROTEIN 5"/>
    <property type="match status" value="1"/>
</dbReference>
<dbReference type="Ensembl" id="ENSOSIT00000016573.1">
    <property type="protein sequence ID" value="ENSOSIP00000015672.1"/>
    <property type="gene ID" value="ENSOSIG00000006889.1"/>
</dbReference>
<accession>A0A8C7XPN0</accession>
<dbReference type="GO" id="GO:0012505">
    <property type="term" value="C:endomembrane system"/>
    <property type="evidence" value="ECO:0007669"/>
    <property type="project" value="UniProtKB-SubCell"/>
</dbReference>
<feature type="domain" description="ABC transmembrane type-1" evidence="13">
    <location>
        <begin position="18"/>
        <end position="204"/>
    </location>
</feature>
<dbReference type="GO" id="GO:0005524">
    <property type="term" value="F:ATP binding"/>
    <property type="evidence" value="ECO:0007669"/>
    <property type="project" value="UniProtKB-KW"/>
</dbReference>
<evidence type="ECO:0000259" key="13">
    <source>
        <dbReference type="PROSITE" id="PS50929"/>
    </source>
</evidence>
<dbReference type="SMART" id="SM00382">
    <property type="entry name" value="AAA"/>
    <property type="match status" value="2"/>
</dbReference>
<dbReference type="InterPro" id="IPR017871">
    <property type="entry name" value="ABC_transporter-like_CS"/>
</dbReference>
<dbReference type="Proteomes" id="UP000694383">
    <property type="component" value="Unplaced"/>
</dbReference>
<evidence type="ECO:0000256" key="10">
    <source>
        <dbReference type="ARBA" id="ARBA00023180"/>
    </source>
</evidence>
<dbReference type="CDD" id="cd03244">
    <property type="entry name" value="ABCC_MRP_domain2"/>
    <property type="match status" value="1"/>
</dbReference>
<name>A0A8C7XPN0_9TELE</name>
<keyword evidence="8 11" id="KW-1133">Transmembrane helix</keyword>
<organism evidence="14 15">
    <name type="scientific">Oryzias sinensis</name>
    <name type="common">Chinese medaka</name>
    <dbReference type="NCBI Taxonomy" id="183150"/>
    <lineage>
        <taxon>Eukaryota</taxon>
        <taxon>Metazoa</taxon>
        <taxon>Chordata</taxon>
        <taxon>Craniata</taxon>
        <taxon>Vertebrata</taxon>
        <taxon>Euteleostomi</taxon>
        <taxon>Actinopterygii</taxon>
        <taxon>Neopterygii</taxon>
        <taxon>Teleostei</taxon>
        <taxon>Neoteleostei</taxon>
        <taxon>Acanthomorphata</taxon>
        <taxon>Ovalentaria</taxon>
        <taxon>Atherinomorphae</taxon>
        <taxon>Beloniformes</taxon>
        <taxon>Adrianichthyidae</taxon>
        <taxon>Oryziinae</taxon>
        <taxon>Oryzias</taxon>
    </lineage>
</organism>
<dbReference type="Gene3D" id="3.40.50.300">
    <property type="entry name" value="P-loop containing nucleotide triphosphate hydrolases"/>
    <property type="match status" value="2"/>
</dbReference>
<reference evidence="14" key="1">
    <citation type="submission" date="2025-08" db="UniProtKB">
        <authorList>
            <consortium name="Ensembl"/>
        </authorList>
    </citation>
    <scope>IDENTIFICATION</scope>
</reference>
<feature type="domain" description="ABC transmembrane type-1" evidence="13">
    <location>
        <begin position="572"/>
        <end position="867"/>
    </location>
</feature>
<dbReference type="GO" id="GO:0140359">
    <property type="term" value="F:ABC-type transporter activity"/>
    <property type="evidence" value="ECO:0007669"/>
    <property type="project" value="InterPro"/>
</dbReference>
<keyword evidence="3" id="KW-0813">Transport</keyword>
<evidence type="ECO:0000256" key="7">
    <source>
        <dbReference type="ARBA" id="ARBA00022840"/>
    </source>
</evidence>
<feature type="domain" description="ABC transporter" evidence="12">
    <location>
        <begin position="294"/>
        <end position="516"/>
    </location>
</feature>
<evidence type="ECO:0000256" key="2">
    <source>
        <dbReference type="ARBA" id="ARBA00009726"/>
    </source>
</evidence>
<keyword evidence="15" id="KW-1185">Reference proteome</keyword>
<feature type="transmembrane region" description="Helical" evidence="11">
    <location>
        <begin position="569"/>
        <end position="592"/>
    </location>
</feature>
<evidence type="ECO:0000256" key="11">
    <source>
        <dbReference type="SAM" id="Phobius"/>
    </source>
</evidence>
<keyword evidence="9 11" id="KW-0472">Membrane</keyword>
<dbReference type="FunFam" id="3.40.50.300:FF:000074">
    <property type="entry name" value="Multidrug resistance-associated protein 5 isoform 1"/>
    <property type="match status" value="1"/>
</dbReference>
<evidence type="ECO:0000256" key="9">
    <source>
        <dbReference type="ARBA" id="ARBA00023136"/>
    </source>
</evidence>
<dbReference type="InterPro" id="IPR050173">
    <property type="entry name" value="ABC_transporter_C-like"/>
</dbReference>
<sequence length="1137" mass="125881">TRLLFKIVELIKDHLCFQLINMCSSDGQRLCEAVSVGCLLAGGPLVGILGLSYTAYFLGPTALLGSAIFIIFYPMMMLASKLTAYFRKKCVAVTDRRVRLMNEILGCIKFIKMYCWEKAFAQNIHGEQVRSKERRILERAGVVQSLTVGVAPIVVVMASVCTFTLHMAMGYDLTAAEAFTVVAVFNSMTFALKVTPLAVRALSEGAIAVKRFQRLYLLDDRETVLVKMDDLNNAVEFLDATLDWEKAKLNVPPKKQGGMKKKLNRFMSSEDSKGCRANPNIQSLLTNMEQESPQSTISASQSTHKPLHKALHHINLCIKKGSLVGICGGVGSGKSSLLSALLGQMTLLGGKVASSGDFAYAAQQAWILNDTLRNNILFGKEFNSKKYDAVLEACCLLQDLADFPYGDTTEIGERGTSLSGGQRQRVSLARALYSERPILLLDDPLSAVDACVGSHIFNKAIRGAAKGRTVLFVTHQLQYLPECDDVVLMKDGRIAGHSTHAQLMDKSCEYATLFNSIQQEVRLRSTRNKDITFRPAAVPKPLMKAEEKGSGAVAWSVYGAYIKAAGGPIVFLINVIFFLSTTGSIAFSNWWLSYWIRQGSGNTSLISENETTASDSMRLNPHIQYYSTVYVISMGAALLLKTVRGLVFVKCTVKAASVLHDKLFRRLLLSPMRFFDTTPLGRILTRFSRDMDEVDVRLTMQAEMLMQNLTMVLFCLGMVCIVFPWFLLSILPMGVFLFLVNRVSRVFIRELKRLENISQSPFTSHITSSLQGLSTIHAYGREPSFLRRYQELLDTNQATNFLFNCGMRWMAVRLDLISISLITVVALLIVVMHNQIPPAYAGLAISYAVQLTGLFQFTVRLLTETEARFTSVERINHYIKSLDSEAPRQSPKEMAPAPSWPQQGKITFQNVNMHYREDLPLVLKNLSFTIQPEETIGIVGRTGSGKSSLAVALFRLVELSGGSITVDGINIAHIGLDDLRSKMAIIPQEPVLFIGTVRRNLDPGGEYTDAQIWEALEKTHVKEMVSQLPHSLYSEVTENGENFSVGERQLLCVTRALLRNSKILIMDEATAAIDVEADRLIQDTVSSALGSCTTLIIAHRLSTVMSCSRIMVLDNGQVSRNATRLLASILLLVEALS</sequence>
<dbReference type="PROSITE" id="PS50893">
    <property type="entry name" value="ABC_TRANSPORTER_2"/>
    <property type="match status" value="2"/>
</dbReference>
<feature type="transmembrane region" description="Helical" evidence="11">
    <location>
        <begin position="623"/>
        <end position="640"/>
    </location>
</feature>
<feature type="transmembrane region" description="Helical" evidence="11">
    <location>
        <begin position="705"/>
        <end position="724"/>
    </location>
</feature>
<dbReference type="SUPFAM" id="SSF52540">
    <property type="entry name" value="P-loop containing nucleoside triphosphate hydrolases"/>
    <property type="match status" value="2"/>
</dbReference>
<dbReference type="Gene3D" id="1.20.1560.10">
    <property type="entry name" value="ABC transporter type 1, transmembrane domain"/>
    <property type="match status" value="2"/>
</dbReference>
<dbReference type="InterPro" id="IPR003439">
    <property type="entry name" value="ABC_transporter-like_ATP-bd"/>
</dbReference>
<keyword evidence="6" id="KW-0547">Nucleotide-binding</keyword>
<dbReference type="Pfam" id="PF00664">
    <property type="entry name" value="ABC_membrane"/>
    <property type="match status" value="2"/>
</dbReference>
<feature type="transmembrane region" description="Helical" evidence="11">
    <location>
        <begin position="839"/>
        <end position="859"/>
    </location>
</feature>
<evidence type="ECO:0000256" key="3">
    <source>
        <dbReference type="ARBA" id="ARBA00022448"/>
    </source>
</evidence>
<dbReference type="Pfam" id="PF00005">
    <property type="entry name" value="ABC_tran"/>
    <property type="match status" value="2"/>
</dbReference>
<reference evidence="14" key="2">
    <citation type="submission" date="2025-09" db="UniProtKB">
        <authorList>
            <consortium name="Ensembl"/>
        </authorList>
    </citation>
    <scope>IDENTIFICATION</scope>
</reference>
<evidence type="ECO:0000256" key="5">
    <source>
        <dbReference type="ARBA" id="ARBA00022737"/>
    </source>
</evidence>
<comment type="similarity">
    <text evidence="2">Belongs to the ABC transporter superfamily. ABCC family. Conjugate transporter (TC 3.A.1.208) subfamily.</text>
</comment>
<feature type="transmembrane region" description="Helical" evidence="11">
    <location>
        <begin position="30"/>
        <end position="51"/>
    </location>
</feature>
<dbReference type="GO" id="GO:0016887">
    <property type="term" value="F:ATP hydrolysis activity"/>
    <property type="evidence" value="ECO:0007669"/>
    <property type="project" value="InterPro"/>
</dbReference>
<evidence type="ECO:0000259" key="12">
    <source>
        <dbReference type="PROSITE" id="PS50893"/>
    </source>
</evidence>
<dbReference type="InterPro" id="IPR036640">
    <property type="entry name" value="ABC1_TM_sf"/>
</dbReference>
<evidence type="ECO:0000256" key="8">
    <source>
        <dbReference type="ARBA" id="ARBA00022989"/>
    </source>
</evidence>
<dbReference type="GeneTree" id="ENSGT00940000155470"/>
<dbReference type="InterPro" id="IPR027417">
    <property type="entry name" value="P-loop_NTPase"/>
</dbReference>
<feature type="transmembrane region" description="Helical" evidence="11">
    <location>
        <begin position="140"/>
        <end position="167"/>
    </location>
</feature>
<proteinExistence type="inferred from homology"/>
<keyword evidence="10" id="KW-0325">Glycoprotein</keyword>
<dbReference type="CDD" id="cd18599">
    <property type="entry name" value="ABC_6TM_MRP5_8_9_D2"/>
    <property type="match status" value="1"/>
</dbReference>
<evidence type="ECO:0000256" key="4">
    <source>
        <dbReference type="ARBA" id="ARBA00022692"/>
    </source>
</evidence>
<evidence type="ECO:0000256" key="1">
    <source>
        <dbReference type="ARBA" id="ARBA00004127"/>
    </source>
</evidence>
<dbReference type="PANTHER" id="PTHR24223">
    <property type="entry name" value="ATP-BINDING CASSETTE SUB-FAMILY C"/>
    <property type="match status" value="1"/>
</dbReference>
<dbReference type="InterPro" id="IPR011527">
    <property type="entry name" value="ABC1_TM_dom"/>
</dbReference>
<keyword evidence="7" id="KW-0067">ATP-binding</keyword>
<dbReference type="InterPro" id="IPR003593">
    <property type="entry name" value="AAA+_ATPase"/>
</dbReference>
<dbReference type="GO" id="GO:0016020">
    <property type="term" value="C:membrane"/>
    <property type="evidence" value="ECO:0007669"/>
    <property type="project" value="InterPro"/>
</dbReference>
<keyword evidence="4 11" id="KW-0812">Transmembrane</keyword>
<feature type="transmembrane region" description="Helical" evidence="11">
    <location>
        <begin position="57"/>
        <end position="79"/>
    </location>
</feature>